<proteinExistence type="predicted"/>
<name>A0ABW3L0Z3_9BACI</name>
<evidence type="ECO:0000256" key="1">
    <source>
        <dbReference type="SAM" id="SignalP"/>
    </source>
</evidence>
<organism evidence="2 3">
    <name type="scientific">Thalassobacillus hwangdonensis</name>
    <dbReference type="NCBI Taxonomy" id="546108"/>
    <lineage>
        <taxon>Bacteria</taxon>
        <taxon>Bacillati</taxon>
        <taxon>Bacillota</taxon>
        <taxon>Bacilli</taxon>
        <taxon>Bacillales</taxon>
        <taxon>Bacillaceae</taxon>
        <taxon>Thalassobacillus</taxon>
    </lineage>
</organism>
<comment type="caution">
    <text evidence="2">The sequence shown here is derived from an EMBL/GenBank/DDBJ whole genome shotgun (WGS) entry which is preliminary data.</text>
</comment>
<keyword evidence="3" id="KW-1185">Reference proteome</keyword>
<keyword evidence="1" id="KW-0732">Signal</keyword>
<dbReference type="Proteomes" id="UP001596990">
    <property type="component" value="Unassembled WGS sequence"/>
</dbReference>
<dbReference type="RefSeq" id="WP_386059401.1">
    <property type="nucleotide sequence ID" value="NZ_JBHTKL010000005.1"/>
</dbReference>
<evidence type="ECO:0000313" key="2">
    <source>
        <dbReference type="EMBL" id="MFD1019466.1"/>
    </source>
</evidence>
<feature type="signal peptide" evidence="1">
    <location>
        <begin position="1"/>
        <end position="20"/>
    </location>
</feature>
<feature type="chain" id="PRO_5045772204" description="DUF4362 domain-containing protein" evidence="1">
    <location>
        <begin position="21"/>
        <end position="156"/>
    </location>
</feature>
<dbReference type="PROSITE" id="PS51257">
    <property type="entry name" value="PROKAR_LIPOPROTEIN"/>
    <property type="match status" value="1"/>
</dbReference>
<evidence type="ECO:0008006" key="4">
    <source>
        <dbReference type="Google" id="ProtNLM"/>
    </source>
</evidence>
<dbReference type="EMBL" id="JBHTKL010000005">
    <property type="protein sequence ID" value="MFD1019466.1"/>
    <property type="molecule type" value="Genomic_DNA"/>
</dbReference>
<evidence type="ECO:0000313" key="3">
    <source>
        <dbReference type="Proteomes" id="UP001596990"/>
    </source>
</evidence>
<accession>A0ABW3L0Z3</accession>
<protein>
    <recommendedName>
        <fullName evidence="4">DUF4362 domain-containing protein</fullName>
    </recommendedName>
</protein>
<sequence>MRKFLLGFTLLIVMAACSDADSKDTYTIEDAKENGDVIVEHGARNFDQIVAGEIDVQNAGKVLELIESKEEAEVEISIFEQDGTHYKNTLSTDGEGFTFENNYGGYPQSPTGTFSCKYMSERGPVIYMGSCTSDDGTEVSTMIGMVGSEEAFRQGS</sequence>
<reference evidence="3" key="1">
    <citation type="journal article" date="2019" name="Int. J. Syst. Evol. Microbiol.">
        <title>The Global Catalogue of Microorganisms (GCM) 10K type strain sequencing project: providing services to taxonomists for standard genome sequencing and annotation.</title>
        <authorList>
            <consortium name="The Broad Institute Genomics Platform"/>
            <consortium name="The Broad Institute Genome Sequencing Center for Infectious Disease"/>
            <person name="Wu L."/>
            <person name="Ma J."/>
        </authorList>
    </citation>
    <scope>NUCLEOTIDE SEQUENCE [LARGE SCALE GENOMIC DNA]</scope>
    <source>
        <strain evidence="3">CCUG 56607</strain>
    </source>
</reference>
<gene>
    <name evidence="2" type="ORF">ACFQ2J_09820</name>
</gene>